<dbReference type="Proteomes" id="UP000005019">
    <property type="component" value="Unassembled WGS sequence"/>
</dbReference>
<dbReference type="eggNOG" id="COG0457">
    <property type="taxonomic scope" value="Bacteria"/>
</dbReference>
<keyword evidence="1" id="KW-0802">TPR repeat</keyword>
<dbReference type="SMART" id="SM00028">
    <property type="entry name" value="TPR"/>
    <property type="match status" value="2"/>
</dbReference>
<protein>
    <submittedName>
        <fullName evidence="3">Uncharacterized protein</fullName>
    </submittedName>
</protein>
<feature type="chain" id="PRO_5003331640" evidence="2">
    <location>
        <begin position="21"/>
        <end position="196"/>
    </location>
</feature>
<name>F5RHI0_METUF</name>
<dbReference type="Gene3D" id="1.25.40.10">
    <property type="entry name" value="Tetratricopeptide repeat domain"/>
    <property type="match status" value="1"/>
</dbReference>
<evidence type="ECO:0000256" key="1">
    <source>
        <dbReference type="PROSITE-ProRule" id="PRU00339"/>
    </source>
</evidence>
<proteinExistence type="predicted"/>
<reference evidence="3 4" key="1">
    <citation type="journal article" date="2011" name="J. Bacteriol.">
        <title>Genome sequence of Methyloversatilis universalis FAM5T, a methylotrophic representative of the order Rhodocyclales.</title>
        <authorList>
            <person name="Kittichotirat W."/>
            <person name="Good N.M."/>
            <person name="Hall R."/>
            <person name="Bringel F."/>
            <person name="Lajus A."/>
            <person name="Medigue C."/>
            <person name="Smalley N.E."/>
            <person name="Beck D."/>
            <person name="Bumgarner R."/>
            <person name="Vuilleumier S."/>
            <person name="Kalyuzhnaya M.G."/>
        </authorList>
    </citation>
    <scope>NUCLEOTIDE SEQUENCE [LARGE SCALE GENOMIC DNA]</scope>
    <source>
        <strain evidence="4">ATCC BAA-1314 / JCM 13912 / FAM5</strain>
    </source>
</reference>
<dbReference type="Pfam" id="PF14559">
    <property type="entry name" value="TPR_19"/>
    <property type="match status" value="1"/>
</dbReference>
<organism evidence="3 4">
    <name type="scientific">Methyloversatilis universalis (strain ATCC BAA-1314 / DSM 25237 / JCM 13912 / CCUG 52030 / FAM5)</name>
    <dbReference type="NCBI Taxonomy" id="1000565"/>
    <lineage>
        <taxon>Bacteria</taxon>
        <taxon>Pseudomonadati</taxon>
        <taxon>Pseudomonadota</taxon>
        <taxon>Betaproteobacteria</taxon>
        <taxon>Nitrosomonadales</taxon>
        <taxon>Sterolibacteriaceae</taxon>
        <taxon>Methyloversatilis</taxon>
    </lineage>
</organism>
<comment type="caution">
    <text evidence="3">The sequence shown here is derived from an EMBL/GenBank/DDBJ whole genome shotgun (WGS) entry which is preliminary data.</text>
</comment>
<evidence type="ECO:0000313" key="3">
    <source>
        <dbReference type="EMBL" id="EGK69812.1"/>
    </source>
</evidence>
<dbReference type="AlphaFoldDB" id="F5RHI0"/>
<dbReference type="InterPro" id="IPR019734">
    <property type="entry name" value="TPR_rpt"/>
</dbReference>
<evidence type="ECO:0000256" key="2">
    <source>
        <dbReference type="SAM" id="SignalP"/>
    </source>
</evidence>
<dbReference type="PROSITE" id="PS50005">
    <property type="entry name" value="TPR"/>
    <property type="match status" value="1"/>
</dbReference>
<gene>
    <name evidence="3" type="ORF">METUNv1_03777</name>
</gene>
<sequence length="196" mass="22060">MAVRWKTLLAVGLLSGSAWAGEATTWKESDFAMYPQYCRARLDNKNKLMIPVWEKKIGAASFLHVHHYCFGMKAVALAYANYTDKNRRRFFANATVSETAYFLEHAPEESPLRAEALVTQGRGFVLADQPDDARERFEAALEIDPNLVDAWAFLSDVHVAQGRKQEAIKVLQDARDKLGDQKKIMLRLKELGVSAG</sequence>
<dbReference type="STRING" id="1000565.METUNv1_03777"/>
<dbReference type="RefSeq" id="WP_008064376.1">
    <property type="nucleotide sequence ID" value="NZ_AFHG01000059.1"/>
</dbReference>
<dbReference type="InterPro" id="IPR011990">
    <property type="entry name" value="TPR-like_helical_dom_sf"/>
</dbReference>
<feature type="repeat" description="TPR" evidence="1">
    <location>
        <begin position="114"/>
        <end position="147"/>
    </location>
</feature>
<keyword evidence="2" id="KW-0732">Signal</keyword>
<feature type="signal peptide" evidence="2">
    <location>
        <begin position="1"/>
        <end position="20"/>
    </location>
</feature>
<dbReference type="SUPFAM" id="SSF48452">
    <property type="entry name" value="TPR-like"/>
    <property type="match status" value="1"/>
</dbReference>
<dbReference type="OrthoDB" id="8527875at2"/>
<accession>F5RHI0</accession>
<evidence type="ECO:0000313" key="4">
    <source>
        <dbReference type="Proteomes" id="UP000005019"/>
    </source>
</evidence>
<keyword evidence="4" id="KW-1185">Reference proteome</keyword>
<dbReference type="EMBL" id="AFHG01000059">
    <property type="protein sequence ID" value="EGK69812.1"/>
    <property type="molecule type" value="Genomic_DNA"/>
</dbReference>